<evidence type="ECO:0000313" key="1">
    <source>
        <dbReference type="EMBL" id="EKB47739.1"/>
    </source>
</evidence>
<accession>K1LUF2</accession>
<proteinExistence type="predicted"/>
<dbReference type="Proteomes" id="UP000004478">
    <property type="component" value="Unassembled WGS sequence"/>
</dbReference>
<reference evidence="1 2" key="1">
    <citation type="journal article" date="2012" name="J. Bacteriol.">
        <title>Draft Genome Sequence of Cecembia lonarensis Strain LW9T, Isolated from Lonar Lake, a Haloalkaline Lake in India.</title>
        <authorList>
            <person name="Shivaji S."/>
            <person name="Ara S."/>
            <person name="Singh A."/>
            <person name="Pinnaka A.K."/>
        </authorList>
    </citation>
    <scope>NUCLEOTIDE SEQUENCE [LARGE SCALE GENOMIC DNA]</scope>
    <source>
        <strain evidence="1 2">LW9</strain>
    </source>
</reference>
<dbReference type="AlphaFoldDB" id="K1LUF2"/>
<protein>
    <submittedName>
        <fullName evidence="1">Uncharacterized protein</fullName>
    </submittedName>
</protein>
<sequence>MGNESDFLFFRDLNPWGSITAEILNPNMMKLSRSQSRSKDTGLFKIMHIVYCKK</sequence>
<gene>
    <name evidence="1" type="ORF">B879_03664</name>
</gene>
<dbReference type="EMBL" id="AMGM01000096">
    <property type="protein sequence ID" value="EKB47739.1"/>
    <property type="molecule type" value="Genomic_DNA"/>
</dbReference>
<keyword evidence="2" id="KW-1185">Reference proteome</keyword>
<organism evidence="1 2">
    <name type="scientific">Cecembia lonarensis (strain CCUG 58316 / KCTC 22772 / LW9)</name>
    <dbReference type="NCBI Taxonomy" id="1225176"/>
    <lineage>
        <taxon>Bacteria</taxon>
        <taxon>Pseudomonadati</taxon>
        <taxon>Bacteroidota</taxon>
        <taxon>Cytophagia</taxon>
        <taxon>Cytophagales</taxon>
        <taxon>Cyclobacteriaceae</taxon>
        <taxon>Cecembia</taxon>
    </lineage>
</organism>
<comment type="caution">
    <text evidence="1">The sequence shown here is derived from an EMBL/GenBank/DDBJ whole genome shotgun (WGS) entry which is preliminary data.</text>
</comment>
<evidence type="ECO:0000313" key="2">
    <source>
        <dbReference type="Proteomes" id="UP000004478"/>
    </source>
</evidence>
<name>K1LUF2_CECL9</name>